<protein>
    <submittedName>
        <fullName evidence="2">Uncharacterized protein</fullName>
    </submittedName>
</protein>
<evidence type="ECO:0000313" key="1">
    <source>
        <dbReference type="EMBL" id="CAF3364589.1"/>
    </source>
</evidence>
<proteinExistence type="predicted"/>
<organism evidence="2 3">
    <name type="scientific">Rotaria socialis</name>
    <dbReference type="NCBI Taxonomy" id="392032"/>
    <lineage>
        <taxon>Eukaryota</taxon>
        <taxon>Metazoa</taxon>
        <taxon>Spiralia</taxon>
        <taxon>Gnathifera</taxon>
        <taxon>Rotifera</taxon>
        <taxon>Eurotatoria</taxon>
        <taxon>Bdelloidea</taxon>
        <taxon>Philodinida</taxon>
        <taxon>Philodinidae</taxon>
        <taxon>Rotaria</taxon>
    </lineage>
</organism>
<dbReference type="EMBL" id="CAJNYT010000700">
    <property type="protein sequence ID" value="CAF3364589.1"/>
    <property type="molecule type" value="Genomic_DNA"/>
</dbReference>
<dbReference type="EMBL" id="CAJOBR010066008">
    <property type="protein sequence ID" value="CAF5084127.1"/>
    <property type="molecule type" value="Genomic_DNA"/>
</dbReference>
<dbReference type="AlphaFoldDB" id="A0A822DZS3"/>
<dbReference type="Proteomes" id="UP000663848">
    <property type="component" value="Unassembled WGS sequence"/>
</dbReference>
<gene>
    <name evidence="1" type="ORF">GRG538_LOCUS6751</name>
    <name evidence="2" type="ORF">QYT958_LOCUS44050</name>
</gene>
<name>A0A822DZS3_9BILA</name>
<sequence length="78" mass="8863">SSSLKKVASLAKLAHCSTEFAERLSKVNYSIPRANRTRWNSQYQTVKKVINIPSSTLNSILNDLKKMNLLLTRKIEKS</sequence>
<dbReference type="Proteomes" id="UP000663872">
    <property type="component" value="Unassembled WGS sequence"/>
</dbReference>
<comment type="caution">
    <text evidence="2">The sequence shown here is derived from an EMBL/GenBank/DDBJ whole genome shotgun (WGS) entry which is preliminary data.</text>
</comment>
<accession>A0A822DZS3</accession>
<evidence type="ECO:0000313" key="2">
    <source>
        <dbReference type="EMBL" id="CAF5084127.1"/>
    </source>
</evidence>
<evidence type="ECO:0000313" key="3">
    <source>
        <dbReference type="Proteomes" id="UP000663848"/>
    </source>
</evidence>
<reference evidence="2" key="1">
    <citation type="submission" date="2021-02" db="EMBL/GenBank/DDBJ databases">
        <authorList>
            <person name="Nowell W R."/>
        </authorList>
    </citation>
    <scope>NUCLEOTIDE SEQUENCE</scope>
</reference>
<feature type="non-terminal residue" evidence="2">
    <location>
        <position position="1"/>
    </location>
</feature>